<dbReference type="InterPro" id="IPR002925">
    <property type="entry name" value="Dienelactn_hydro"/>
</dbReference>
<dbReference type="InterPro" id="IPR029058">
    <property type="entry name" value="AB_hydrolase_fold"/>
</dbReference>
<protein>
    <recommendedName>
        <fullName evidence="1">Dienelactone hydrolase domain-containing protein</fullName>
    </recommendedName>
</protein>
<dbReference type="VEuPathDB" id="FungiDB:ASPSYDRAFT_76408"/>
<proteinExistence type="predicted"/>
<name>A0A1L9TT40_9EURO</name>
<dbReference type="RefSeq" id="XP_040706413.1">
    <property type="nucleotide sequence ID" value="XM_040850852.1"/>
</dbReference>
<dbReference type="STRING" id="1036612.A0A1L9TT40"/>
<gene>
    <name evidence="2" type="ORF">ASPSYDRAFT_76408</name>
</gene>
<dbReference type="Gene3D" id="3.40.50.1820">
    <property type="entry name" value="alpha/beta hydrolase"/>
    <property type="match status" value="1"/>
</dbReference>
<dbReference type="Pfam" id="PF01738">
    <property type="entry name" value="DLH"/>
    <property type="match status" value="1"/>
</dbReference>
<dbReference type="EMBL" id="KV878583">
    <property type="protein sequence ID" value="OJJ62607.1"/>
    <property type="molecule type" value="Genomic_DNA"/>
</dbReference>
<dbReference type="OrthoDB" id="10019231at2759"/>
<reference evidence="3" key="1">
    <citation type="journal article" date="2017" name="Genome Biol.">
        <title>Comparative genomics reveals high biological diversity and specific adaptations in the industrially and medically important fungal genus Aspergillus.</title>
        <authorList>
            <person name="de Vries R.P."/>
            <person name="Riley R."/>
            <person name="Wiebenga A."/>
            <person name="Aguilar-Osorio G."/>
            <person name="Amillis S."/>
            <person name="Uchima C.A."/>
            <person name="Anderluh G."/>
            <person name="Asadollahi M."/>
            <person name="Askin M."/>
            <person name="Barry K."/>
            <person name="Battaglia E."/>
            <person name="Bayram O."/>
            <person name="Benocci T."/>
            <person name="Braus-Stromeyer S.A."/>
            <person name="Caldana C."/>
            <person name="Canovas D."/>
            <person name="Cerqueira G.C."/>
            <person name="Chen F."/>
            <person name="Chen W."/>
            <person name="Choi C."/>
            <person name="Clum A."/>
            <person name="Dos Santos R.A."/>
            <person name="Damasio A.R."/>
            <person name="Diallinas G."/>
            <person name="Emri T."/>
            <person name="Fekete E."/>
            <person name="Flipphi M."/>
            <person name="Freyberg S."/>
            <person name="Gallo A."/>
            <person name="Gournas C."/>
            <person name="Habgood R."/>
            <person name="Hainaut M."/>
            <person name="Harispe M.L."/>
            <person name="Henrissat B."/>
            <person name="Hilden K.S."/>
            <person name="Hope R."/>
            <person name="Hossain A."/>
            <person name="Karabika E."/>
            <person name="Karaffa L."/>
            <person name="Karanyi Z."/>
            <person name="Krasevec N."/>
            <person name="Kuo A."/>
            <person name="Kusch H."/>
            <person name="LaButti K."/>
            <person name="Lagendijk E.L."/>
            <person name="Lapidus A."/>
            <person name="Levasseur A."/>
            <person name="Lindquist E."/>
            <person name="Lipzen A."/>
            <person name="Logrieco A.F."/>
            <person name="MacCabe A."/>
            <person name="Maekelae M.R."/>
            <person name="Malavazi I."/>
            <person name="Melin P."/>
            <person name="Meyer V."/>
            <person name="Mielnichuk N."/>
            <person name="Miskei M."/>
            <person name="Molnar A.P."/>
            <person name="Mule G."/>
            <person name="Ngan C.Y."/>
            <person name="Orejas M."/>
            <person name="Orosz E."/>
            <person name="Ouedraogo J.P."/>
            <person name="Overkamp K.M."/>
            <person name="Park H.-S."/>
            <person name="Perrone G."/>
            <person name="Piumi F."/>
            <person name="Punt P.J."/>
            <person name="Ram A.F."/>
            <person name="Ramon A."/>
            <person name="Rauscher S."/>
            <person name="Record E."/>
            <person name="Riano-Pachon D.M."/>
            <person name="Robert V."/>
            <person name="Roehrig J."/>
            <person name="Ruller R."/>
            <person name="Salamov A."/>
            <person name="Salih N.S."/>
            <person name="Samson R.A."/>
            <person name="Sandor E."/>
            <person name="Sanguinetti M."/>
            <person name="Schuetze T."/>
            <person name="Sepcic K."/>
            <person name="Shelest E."/>
            <person name="Sherlock G."/>
            <person name="Sophianopoulou V."/>
            <person name="Squina F.M."/>
            <person name="Sun H."/>
            <person name="Susca A."/>
            <person name="Todd R.B."/>
            <person name="Tsang A."/>
            <person name="Unkles S.E."/>
            <person name="van de Wiele N."/>
            <person name="van Rossen-Uffink D."/>
            <person name="Oliveira J.V."/>
            <person name="Vesth T.C."/>
            <person name="Visser J."/>
            <person name="Yu J.-H."/>
            <person name="Zhou M."/>
            <person name="Andersen M.R."/>
            <person name="Archer D.B."/>
            <person name="Baker S.E."/>
            <person name="Benoit I."/>
            <person name="Brakhage A.A."/>
            <person name="Braus G.H."/>
            <person name="Fischer R."/>
            <person name="Frisvad J.C."/>
            <person name="Goldman G.H."/>
            <person name="Houbraken J."/>
            <person name="Oakley B."/>
            <person name="Pocsi I."/>
            <person name="Scazzocchio C."/>
            <person name="Seiboth B."/>
            <person name="vanKuyk P.A."/>
            <person name="Wortman J."/>
            <person name="Dyer P.S."/>
            <person name="Grigoriev I.V."/>
        </authorList>
    </citation>
    <scope>NUCLEOTIDE SEQUENCE [LARGE SCALE GENOMIC DNA]</scope>
    <source>
        <strain evidence="3">CBS 593.65</strain>
    </source>
</reference>
<dbReference type="GO" id="GO:0016787">
    <property type="term" value="F:hydrolase activity"/>
    <property type="evidence" value="ECO:0007669"/>
    <property type="project" value="InterPro"/>
</dbReference>
<sequence>MSDCCLRGFRWEAQPKGHQTRLASNNCYITGSNTKRAVMIIHDLYGWEFTNTRLLADHYADEVNATVYVPDFFGGDSLPMHILQDKSEWHKLDLPGFLAQNSKDIREPEITAFATALRAQYQRTGVVGFCFGGWGAFRLGAKGRELVDCVSTAHPSLLEESEIQSLGVPVQIMAPEVDPMFTPELKEFANRVIPALGVPFDYQFFPGLEHAFAIRGDPGNEAERRGMMRAKNAAVSWLKEWLLD</sequence>
<keyword evidence="3" id="KW-1185">Reference proteome</keyword>
<dbReference type="SUPFAM" id="SSF53474">
    <property type="entry name" value="alpha/beta-Hydrolases"/>
    <property type="match status" value="1"/>
</dbReference>
<organism evidence="2 3">
    <name type="scientific">Aspergillus sydowii CBS 593.65</name>
    <dbReference type="NCBI Taxonomy" id="1036612"/>
    <lineage>
        <taxon>Eukaryota</taxon>
        <taxon>Fungi</taxon>
        <taxon>Dikarya</taxon>
        <taxon>Ascomycota</taxon>
        <taxon>Pezizomycotina</taxon>
        <taxon>Eurotiomycetes</taxon>
        <taxon>Eurotiomycetidae</taxon>
        <taxon>Eurotiales</taxon>
        <taxon>Aspergillaceae</taxon>
        <taxon>Aspergillus</taxon>
        <taxon>Aspergillus subgen. Nidulantes</taxon>
    </lineage>
</organism>
<dbReference type="GeneID" id="63766925"/>
<evidence type="ECO:0000313" key="2">
    <source>
        <dbReference type="EMBL" id="OJJ62607.1"/>
    </source>
</evidence>
<accession>A0A1L9TT40</accession>
<dbReference type="PANTHER" id="PTHR17630:SF55">
    <property type="entry name" value="DIENELACTONE HYDROLASE FAMILY PROTEIN (AFU_ORTHOLOGUE AFUA_1G01900)"/>
    <property type="match status" value="1"/>
</dbReference>
<dbReference type="Proteomes" id="UP000184356">
    <property type="component" value="Unassembled WGS sequence"/>
</dbReference>
<dbReference type="PANTHER" id="PTHR17630">
    <property type="entry name" value="DIENELACTONE HYDROLASE"/>
    <property type="match status" value="1"/>
</dbReference>
<dbReference type="AlphaFoldDB" id="A0A1L9TT40"/>
<evidence type="ECO:0000259" key="1">
    <source>
        <dbReference type="Pfam" id="PF01738"/>
    </source>
</evidence>
<evidence type="ECO:0000313" key="3">
    <source>
        <dbReference type="Proteomes" id="UP000184356"/>
    </source>
</evidence>
<feature type="domain" description="Dienelactone hydrolase" evidence="1">
    <location>
        <begin position="34"/>
        <end position="240"/>
    </location>
</feature>